<comment type="similarity">
    <text evidence="1">Belongs to the 5'-nucleotidase family.</text>
</comment>
<keyword evidence="1" id="KW-0547">Nucleotide-binding</keyword>
<dbReference type="RefSeq" id="WP_130989753.1">
    <property type="nucleotide sequence ID" value="NZ_SISK01000001.1"/>
</dbReference>
<gene>
    <name evidence="3" type="ORF">EYE42_02740</name>
</gene>
<evidence type="ECO:0000313" key="4">
    <source>
        <dbReference type="Proteomes" id="UP000293520"/>
    </source>
</evidence>
<dbReference type="InterPro" id="IPR006179">
    <property type="entry name" value="5_nucleotidase/apyrase"/>
</dbReference>
<dbReference type="Pfam" id="PF02872">
    <property type="entry name" value="5_nucleotid_C"/>
    <property type="match status" value="1"/>
</dbReference>
<comment type="caution">
    <text evidence="3">The sequence shown here is derived from an EMBL/GenBank/DDBJ whole genome shotgun (WGS) entry which is preliminary data.</text>
</comment>
<reference evidence="3 4" key="1">
    <citation type="submission" date="2019-02" db="EMBL/GenBank/DDBJ databases">
        <title>Paracoccus subflavus sp. nov., isolated from marine sediment of the Pacific Ocean.</title>
        <authorList>
            <person name="Zhang G."/>
        </authorList>
    </citation>
    <scope>NUCLEOTIDE SEQUENCE [LARGE SCALE GENOMIC DNA]</scope>
    <source>
        <strain evidence="3 4">GY0581</strain>
    </source>
</reference>
<dbReference type="PRINTS" id="PR01607">
    <property type="entry name" value="APYRASEFAMLY"/>
</dbReference>
<evidence type="ECO:0000256" key="1">
    <source>
        <dbReference type="RuleBase" id="RU362119"/>
    </source>
</evidence>
<dbReference type="PANTHER" id="PTHR11575">
    <property type="entry name" value="5'-NUCLEOTIDASE-RELATED"/>
    <property type="match status" value="1"/>
</dbReference>
<dbReference type="GO" id="GO:0000166">
    <property type="term" value="F:nucleotide binding"/>
    <property type="evidence" value="ECO:0007669"/>
    <property type="project" value="UniProtKB-KW"/>
</dbReference>
<dbReference type="Proteomes" id="UP000293520">
    <property type="component" value="Unassembled WGS sequence"/>
</dbReference>
<dbReference type="SUPFAM" id="SSF55816">
    <property type="entry name" value="5'-nucleotidase (syn. UDP-sugar hydrolase), C-terminal domain"/>
    <property type="match status" value="1"/>
</dbReference>
<dbReference type="Gene3D" id="3.90.780.10">
    <property type="entry name" value="5'-Nucleotidase, C-terminal domain"/>
    <property type="match status" value="1"/>
</dbReference>
<dbReference type="InterPro" id="IPR008334">
    <property type="entry name" value="5'-Nucleotdase_C"/>
</dbReference>
<keyword evidence="4" id="KW-1185">Reference proteome</keyword>
<dbReference type="InterPro" id="IPR036907">
    <property type="entry name" value="5'-Nucleotdase_C_sf"/>
</dbReference>
<dbReference type="GO" id="GO:0016787">
    <property type="term" value="F:hydrolase activity"/>
    <property type="evidence" value="ECO:0007669"/>
    <property type="project" value="UniProtKB-KW"/>
</dbReference>
<sequence>MPRITLFQMNDTHGYLEPHPELIWTAEGPSLLTMGGYARIAAVLNKARAAAPGTVLAFDNGDTFHGTPAVTQTRGEAAVPVLNALGLSAMTGHWDFAYGPAQAARLSGMLTYPMLAANCHPQHGGAPRFDPTTVCPVQGLGIGVIGLAATILDKTMPPAFSTGLRFTDGIDETRDHAARLRAEGCDLIVVLSHLGLPQDCALAQAVEGIDVILSGHTHNRLERPWMVDDTIIIQSGCHGSFLGRLDLDIESGRIVGRQHCLIPITEDLPADPEVAALVAKAVTPASDLRRQTVGHSDRILHRGTCMDAPMDDALVAAIAQAADTEIAFSNGWRYGAPIPAGPVTMHDLWCIIPTNPPIGVVTLTGAEIVAMMEENLEATFSGDPFRQRGGYVKRFCGLTINAKLENPAGHRIETAFDPDGRPLNPDSRHRVAFATSQAVPDKFGQDRHDLDMTAISALKDWFGAGCPYPVEPGRIRIV</sequence>
<protein>
    <submittedName>
        <fullName evidence="3">Bifunctional metallophosphatase/5'-nucleotidase</fullName>
    </submittedName>
</protein>
<evidence type="ECO:0000313" key="3">
    <source>
        <dbReference type="EMBL" id="TBN44053.1"/>
    </source>
</evidence>
<dbReference type="EMBL" id="SISK01000001">
    <property type="protein sequence ID" value="TBN44053.1"/>
    <property type="molecule type" value="Genomic_DNA"/>
</dbReference>
<evidence type="ECO:0000259" key="2">
    <source>
        <dbReference type="Pfam" id="PF02872"/>
    </source>
</evidence>
<dbReference type="GO" id="GO:0030288">
    <property type="term" value="C:outer membrane-bounded periplasmic space"/>
    <property type="evidence" value="ECO:0007669"/>
    <property type="project" value="TreeGrafter"/>
</dbReference>
<dbReference type="Gene3D" id="3.60.21.10">
    <property type="match status" value="1"/>
</dbReference>
<dbReference type="SUPFAM" id="SSF56300">
    <property type="entry name" value="Metallo-dependent phosphatases"/>
    <property type="match status" value="1"/>
</dbReference>
<name>A0A4Q9G5X8_9RHOB</name>
<dbReference type="InterPro" id="IPR029052">
    <property type="entry name" value="Metallo-depent_PP-like"/>
</dbReference>
<organism evidence="3 4">
    <name type="scientific">Paracoccus subflavus</name>
    <dbReference type="NCBI Taxonomy" id="2528244"/>
    <lineage>
        <taxon>Bacteria</taxon>
        <taxon>Pseudomonadati</taxon>
        <taxon>Pseudomonadota</taxon>
        <taxon>Alphaproteobacteria</taxon>
        <taxon>Rhodobacterales</taxon>
        <taxon>Paracoccaceae</taxon>
        <taxon>Paracoccus</taxon>
    </lineage>
</organism>
<feature type="domain" description="5'-Nucleotidase C-terminal" evidence="2">
    <location>
        <begin position="303"/>
        <end position="433"/>
    </location>
</feature>
<proteinExistence type="inferred from homology"/>
<accession>A0A4Q9G5X8</accession>
<dbReference type="OrthoDB" id="5469761at2"/>
<dbReference type="GO" id="GO:0009166">
    <property type="term" value="P:nucleotide catabolic process"/>
    <property type="evidence" value="ECO:0007669"/>
    <property type="project" value="InterPro"/>
</dbReference>
<keyword evidence="1" id="KW-0378">Hydrolase</keyword>
<dbReference type="PANTHER" id="PTHR11575:SF24">
    <property type="entry name" value="5'-NUCLEOTIDASE"/>
    <property type="match status" value="1"/>
</dbReference>
<dbReference type="AlphaFoldDB" id="A0A4Q9G5X8"/>